<organism evidence="10 11">
    <name type="scientific">Marinobacter salexigens</name>
    <dbReference type="NCBI Taxonomy" id="1925763"/>
    <lineage>
        <taxon>Bacteria</taxon>
        <taxon>Pseudomonadati</taxon>
        <taxon>Pseudomonadota</taxon>
        <taxon>Gammaproteobacteria</taxon>
        <taxon>Pseudomonadales</taxon>
        <taxon>Marinobacteraceae</taxon>
        <taxon>Marinobacter</taxon>
    </lineage>
</organism>
<accession>A0ABS6A9G3</accession>
<gene>
    <name evidence="10" type="ORF">KO508_07685</name>
</gene>
<keyword evidence="5 8" id="KW-1133">Transmembrane helix</keyword>
<comment type="caution">
    <text evidence="10">The sequence shown here is derived from an EMBL/GenBank/DDBJ whole genome shotgun (WGS) entry which is preliminary data.</text>
</comment>
<reference evidence="10 11" key="1">
    <citation type="submission" date="2021-05" db="EMBL/GenBank/DDBJ databases">
        <title>Draft genomes of bacteria isolated from model marine particles.</title>
        <authorList>
            <person name="Datta M.S."/>
            <person name="Schwartzman J.A."/>
            <person name="Enke T.N."/>
            <person name="Saavedra J."/>
            <person name="Cermak N."/>
            <person name="Cordero O.X."/>
        </authorList>
    </citation>
    <scope>NUCLEOTIDE SEQUENCE [LARGE SCALE GENOMIC DNA]</scope>
    <source>
        <strain evidence="10 11">D2M19</strain>
    </source>
</reference>
<sequence>MAELRTEEEQVQAIKDWWKKNGSSLIIGIGAALAIVFGWQAWQNHQDQQRAEAANQFASLLNAFSNQADETTGETVAFVANTLREDYTDSAYAVYGNLILARQQLVEDSDAEAAIGSLQWALEKAGEHKALSLVVRNRLARAQFSAERYDDALATIDSAGSIGDTGAFAAIFSELRGDILLVQGDKKGARDAYLAAREQSLQGRSGILELKLSDLGVGEEA</sequence>
<feature type="transmembrane region" description="Helical" evidence="8">
    <location>
        <begin position="21"/>
        <end position="42"/>
    </location>
</feature>
<protein>
    <submittedName>
        <fullName evidence="10">Tetratricopeptide repeat protein</fullName>
    </submittedName>
</protein>
<dbReference type="PIRSF" id="PIRSF006170">
    <property type="entry name" value="YfgM"/>
    <property type="match status" value="1"/>
</dbReference>
<evidence type="ECO:0000256" key="6">
    <source>
        <dbReference type="ARBA" id="ARBA00023136"/>
    </source>
</evidence>
<dbReference type="PANTHER" id="PTHR38035:SF1">
    <property type="entry name" value="ANCILLARY SECYEG TRANSLOCON SUBUNIT"/>
    <property type="match status" value="1"/>
</dbReference>
<evidence type="ECO:0000256" key="3">
    <source>
        <dbReference type="ARBA" id="ARBA00022475"/>
    </source>
</evidence>
<name>A0ABS6A9G3_9GAMM</name>
<evidence type="ECO:0000256" key="8">
    <source>
        <dbReference type="SAM" id="Phobius"/>
    </source>
</evidence>
<keyword evidence="11" id="KW-1185">Reference proteome</keyword>
<dbReference type="InterPro" id="IPR026039">
    <property type="entry name" value="YfgM"/>
</dbReference>
<keyword evidence="7" id="KW-0143">Chaperone</keyword>
<dbReference type="RefSeq" id="WP_216007771.1">
    <property type="nucleotide sequence ID" value="NZ_JAHKPV010000008.1"/>
</dbReference>
<evidence type="ECO:0000256" key="2">
    <source>
        <dbReference type="ARBA" id="ARBA00004236"/>
    </source>
</evidence>
<comment type="subcellular location">
    <subcellularLocation>
        <location evidence="2">Cell membrane</location>
    </subcellularLocation>
    <subcellularLocation>
        <location evidence="1">Membrane</location>
        <topology evidence="1">Single-pass membrane protein</topology>
    </subcellularLocation>
</comment>
<dbReference type="PANTHER" id="PTHR38035">
    <property type="entry name" value="UPF0070 PROTEIN YFGM"/>
    <property type="match status" value="1"/>
</dbReference>
<evidence type="ECO:0000259" key="9">
    <source>
        <dbReference type="Pfam" id="PF09976"/>
    </source>
</evidence>
<evidence type="ECO:0000256" key="4">
    <source>
        <dbReference type="ARBA" id="ARBA00022692"/>
    </source>
</evidence>
<feature type="domain" description="Ancillary SecYEG translocon subunit/Cell division coordinator CpoB TPR" evidence="9">
    <location>
        <begin position="15"/>
        <end position="216"/>
    </location>
</feature>
<evidence type="ECO:0000313" key="11">
    <source>
        <dbReference type="Proteomes" id="UP000753376"/>
    </source>
</evidence>
<dbReference type="InterPro" id="IPR018704">
    <property type="entry name" value="SecYEG/CpoB_TPR"/>
</dbReference>
<keyword evidence="4 8" id="KW-0812">Transmembrane</keyword>
<dbReference type="Pfam" id="PF09976">
    <property type="entry name" value="TPR_21"/>
    <property type="match status" value="1"/>
</dbReference>
<proteinExistence type="predicted"/>
<keyword evidence="3" id="KW-1003">Cell membrane</keyword>
<evidence type="ECO:0000256" key="7">
    <source>
        <dbReference type="ARBA" id="ARBA00023186"/>
    </source>
</evidence>
<dbReference type="EMBL" id="JAHKPV010000008">
    <property type="protein sequence ID" value="MBU2873893.1"/>
    <property type="molecule type" value="Genomic_DNA"/>
</dbReference>
<evidence type="ECO:0000256" key="1">
    <source>
        <dbReference type="ARBA" id="ARBA00004167"/>
    </source>
</evidence>
<evidence type="ECO:0000313" key="10">
    <source>
        <dbReference type="EMBL" id="MBU2873893.1"/>
    </source>
</evidence>
<keyword evidence="6 8" id="KW-0472">Membrane</keyword>
<evidence type="ECO:0000256" key="5">
    <source>
        <dbReference type="ARBA" id="ARBA00022989"/>
    </source>
</evidence>
<dbReference type="Proteomes" id="UP000753376">
    <property type="component" value="Unassembled WGS sequence"/>
</dbReference>